<keyword evidence="1" id="KW-0285">Flavoprotein</keyword>
<dbReference type="GO" id="GO:0004791">
    <property type="term" value="F:thioredoxin-disulfide reductase (NADPH) activity"/>
    <property type="evidence" value="ECO:0007669"/>
    <property type="project" value="UniProtKB-EC"/>
</dbReference>
<dbReference type="Pfam" id="PF13237">
    <property type="entry name" value="Fer4_10"/>
    <property type="match status" value="1"/>
</dbReference>
<protein>
    <submittedName>
        <fullName evidence="5">Thioredoxin reductase</fullName>
        <ecNumber evidence="5">1.8.1.9</ecNumber>
    </submittedName>
</protein>
<keyword evidence="3" id="KW-1133">Transmembrane helix</keyword>
<dbReference type="PANTHER" id="PTHR48105">
    <property type="entry name" value="THIOREDOXIN REDUCTASE 1-RELATED-RELATED"/>
    <property type="match status" value="1"/>
</dbReference>
<name>A0A3B0ZGR7_9ZZZZ</name>
<dbReference type="Pfam" id="PF13738">
    <property type="entry name" value="Pyr_redox_3"/>
    <property type="match status" value="1"/>
</dbReference>
<evidence type="ECO:0000313" key="5">
    <source>
        <dbReference type="EMBL" id="VAW90821.1"/>
    </source>
</evidence>
<dbReference type="EC" id="1.8.1.9" evidence="5"/>
<dbReference type="PRINTS" id="PR00368">
    <property type="entry name" value="FADPNR"/>
</dbReference>
<sequence>MDYSNLKWLALTLPLLFIFLFFRSKKRGSTKSEKKLNANITAGLNEPSSLHPVFNPNRCIGSAACVPACPEGNIIGLIHGKAQLINPSKCIGHGACQAACPFDAINLVFGTEKRGIDIPSVRENFETNIPGLFIAGELGGMGLIRNAVTQGSKAIHYITKRVNKSNKLDVVIIGAGPAGFSATLAAHEKNMRYKTLEQDSLGGTVYNFPRGKLVMTAPVVLPIIGSVKIFETTKEKLLLFWQNIEKKTGIKINYKEKMDNIKRTTEGFIVTTSKAEYETNSVLLTIGRRGTPRKLNVVGEDKAKVVYQLKEPEDYQGKHVLVVGGGDSALEAATSLAEIESCNVTISYRNPNFSRAKQKNQVNISQMINSGKITALMSSSVKQITDDQVELVQDESQIIIQNQAVLVCVGGILPTSFLKQLGIEVDTKFGTL</sequence>
<dbReference type="PROSITE" id="PS51379">
    <property type="entry name" value="4FE4S_FER_2"/>
    <property type="match status" value="2"/>
</dbReference>
<feature type="domain" description="4Fe-4S ferredoxin-type" evidence="4">
    <location>
        <begin position="50"/>
        <end position="80"/>
    </location>
</feature>
<dbReference type="InterPro" id="IPR050097">
    <property type="entry name" value="Ferredoxin-NADP_redctase_2"/>
</dbReference>
<evidence type="ECO:0000256" key="3">
    <source>
        <dbReference type="SAM" id="Phobius"/>
    </source>
</evidence>
<feature type="domain" description="4Fe-4S ferredoxin-type" evidence="4">
    <location>
        <begin position="81"/>
        <end position="110"/>
    </location>
</feature>
<dbReference type="SUPFAM" id="SSF54862">
    <property type="entry name" value="4Fe-4S ferredoxins"/>
    <property type="match status" value="1"/>
</dbReference>
<keyword evidence="3" id="KW-0472">Membrane</keyword>
<feature type="transmembrane region" description="Helical" evidence="3">
    <location>
        <begin position="6"/>
        <end position="22"/>
    </location>
</feature>
<dbReference type="PRINTS" id="PR00469">
    <property type="entry name" value="PNDRDTASEII"/>
</dbReference>
<dbReference type="Gene3D" id="3.30.70.20">
    <property type="match status" value="1"/>
</dbReference>
<accession>A0A3B0ZGR7</accession>
<keyword evidence="3" id="KW-0812">Transmembrane</keyword>
<gene>
    <name evidence="5" type="ORF">MNBD_GAMMA22-291</name>
</gene>
<evidence type="ECO:0000259" key="4">
    <source>
        <dbReference type="PROSITE" id="PS51379"/>
    </source>
</evidence>
<keyword evidence="2 5" id="KW-0560">Oxidoreductase</keyword>
<organism evidence="5">
    <name type="scientific">hydrothermal vent metagenome</name>
    <dbReference type="NCBI Taxonomy" id="652676"/>
    <lineage>
        <taxon>unclassified sequences</taxon>
        <taxon>metagenomes</taxon>
        <taxon>ecological metagenomes</taxon>
    </lineage>
</organism>
<dbReference type="Gene3D" id="3.50.50.60">
    <property type="entry name" value="FAD/NAD(P)-binding domain"/>
    <property type="match status" value="2"/>
</dbReference>
<dbReference type="InterPro" id="IPR036188">
    <property type="entry name" value="FAD/NAD-bd_sf"/>
</dbReference>
<reference evidence="5" key="1">
    <citation type="submission" date="2018-06" db="EMBL/GenBank/DDBJ databases">
        <authorList>
            <person name="Zhirakovskaya E."/>
        </authorList>
    </citation>
    <scope>NUCLEOTIDE SEQUENCE</scope>
</reference>
<dbReference type="InterPro" id="IPR017896">
    <property type="entry name" value="4Fe4S_Fe-S-bd"/>
</dbReference>
<dbReference type="SUPFAM" id="SSF51905">
    <property type="entry name" value="FAD/NAD(P)-binding domain"/>
    <property type="match status" value="2"/>
</dbReference>
<proteinExistence type="predicted"/>
<evidence type="ECO:0000256" key="2">
    <source>
        <dbReference type="ARBA" id="ARBA00023002"/>
    </source>
</evidence>
<dbReference type="AlphaFoldDB" id="A0A3B0ZGR7"/>
<dbReference type="EMBL" id="UOFS01000002">
    <property type="protein sequence ID" value="VAW90821.1"/>
    <property type="molecule type" value="Genomic_DNA"/>
</dbReference>
<evidence type="ECO:0000256" key="1">
    <source>
        <dbReference type="ARBA" id="ARBA00022630"/>
    </source>
</evidence>